<reference evidence="1" key="1">
    <citation type="journal article" date="2023" name="Mol. Ecol. Resour.">
        <title>Chromosome-level genome assembly of a triploid poplar Populus alba 'Berolinensis'.</title>
        <authorList>
            <person name="Chen S."/>
            <person name="Yu Y."/>
            <person name="Wang X."/>
            <person name="Wang S."/>
            <person name="Zhang T."/>
            <person name="Zhou Y."/>
            <person name="He R."/>
            <person name="Meng N."/>
            <person name="Wang Y."/>
            <person name="Liu W."/>
            <person name="Liu Z."/>
            <person name="Liu J."/>
            <person name="Guo Q."/>
            <person name="Huang H."/>
            <person name="Sederoff R.R."/>
            <person name="Wang G."/>
            <person name="Qu G."/>
            <person name="Chen S."/>
        </authorList>
    </citation>
    <scope>NUCLEOTIDE SEQUENCE</scope>
    <source>
        <strain evidence="1">SC-2020</strain>
    </source>
</reference>
<comment type="caution">
    <text evidence="1">The sequence shown here is derived from an EMBL/GenBank/DDBJ whole genome shotgun (WGS) entry which is preliminary data.</text>
</comment>
<evidence type="ECO:0000313" key="1">
    <source>
        <dbReference type="EMBL" id="KAJ6987190.1"/>
    </source>
</evidence>
<name>A0AAD6MKR5_9ROSI</name>
<keyword evidence="2" id="KW-1185">Reference proteome</keyword>
<organism evidence="1 2">
    <name type="scientific">Populus alba x Populus x berolinensis</name>
    <dbReference type="NCBI Taxonomy" id="444605"/>
    <lineage>
        <taxon>Eukaryota</taxon>
        <taxon>Viridiplantae</taxon>
        <taxon>Streptophyta</taxon>
        <taxon>Embryophyta</taxon>
        <taxon>Tracheophyta</taxon>
        <taxon>Spermatophyta</taxon>
        <taxon>Magnoliopsida</taxon>
        <taxon>eudicotyledons</taxon>
        <taxon>Gunneridae</taxon>
        <taxon>Pentapetalae</taxon>
        <taxon>rosids</taxon>
        <taxon>fabids</taxon>
        <taxon>Malpighiales</taxon>
        <taxon>Salicaceae</taxon>
        <taxon>Saliceae</taxon>
        <taxon>Populus</taxon>
    </lineage>
</organism>
<accession>A0AAD6MKR5</accession>
<gene>
    <name evidence="1" type="ORF">NC653_020426</name>
</gene>
<dbReference type="Proteomes" id="UP001164929">
    <property type="component" value="Chromosome 8"/>
</dbReference>
<sequence length="72" mass="8235">MWTDRRTQAICANLIQIAIKDLCAAIKRIMEKIINPGIYNGFPYLGISIFQGSSIRVAVIRQLFHRRNSETV</sequence>
<protein>
    <submittedName>
        <fullName evidence="1">Uncharacterized protein</fullName>
    </submittedName>
</protein>
<evidence type="ECO:0000313" key="2">
    <source>
        <dbReference type="Proteomes" id="UP001164929"/>
    </source>
</evidence>
<dbReference type="AlphaFoldDB" id="A0AAD6MKR5"/>
<proteinExistence type="predicted"/>
<dbReference type="EMBL" id="JAQIZT010000008">
    <property type="protein sequence ID" value="KAJ6987190.1"/>
    <property type="molecule type" value="Genomic_DNA"/>
</dbReference>